<gene>
    <name evidence="8" type="ORF">ACFP3V_29230</name>
</gene>
<keyword evidence="9" id="KW-1185">Reference proteome</keyword>
<dbReference type="PANTHER" id="PTHR35007:SF3">
    <property type="entry name" value="POSSIBLE CONSERVED ALANINE RICH MEMBRANE PROTEIN"/>
    <property type="match status" value="1"/>
</dbReference>
<organism evidence="8 9">
    <name type="scientific">Streptacidiphilus monticola</name>
    <dbReference type="NCBI Taxonomy" id="2161674"/>
    <lineage>
        <taxon>Bacteria</taxon>
        <taxon>Bacillati</taxon>
        <taxon>Actinomycetota</taxon>
        <taxon>Actinomycetes</taxon>
        <taxon>Kitasatosporales</taxon>
        <taxon>Streptomycetaceae</taxon>
        <taxon>Streptacidiphilus</taxon>
    </lineage>
</organism>
<proteinExistence type="predicted"/>
<dbReference type="Gene3D" id="1.20.81.30">
    <property type="entry name" value="Type II secretion system (T2SS), domain F"/>
    <property type="match status" value="1"/>
</dbReference>
<keyword evidence="4 6" id="KW-1133">Transmembrane helix</keyword>
<evidence type="ECO:0000313" key="9">
    <source>
        <dbReference type="Proteomes" id="UP001596174"/>
    </source>
</evidence>
<evidence type="ECO:0000256" key="1">
    <source>
        <dbReference type="ARBA" id="ARBA00004651"/>
    </source>
</evidence>
<evidence type="ECO:0000256" key="2">
    <source>
        <dbReference type="ARBA" id="ARBA00022475"/>
    </source>
</evidence>
<evidence type="ECO:0000259" key="7">
    <source>
        <dbReference type="Pfam" id="PF00482"/>
    </source>
</evidence>
<dbReference type="Pfam" id="PF00482">
    <property type="entry name" value="T2SSF"/>
    <property type="match status" value="1"/>
</dbReference>
<sequence length="230" mass="24211">MVTGWPVTVPVAAFAAWMLPDVLGRVTRERAEIARIEAVAAWTEQLRDTLSAAAGLQQAVQATAPLAPVEIRPQVTALAQRLGEGERLPVAIRTFGHELGEPLADLLVAALAGAGEQPSGRLADMLTALAAQVRAHATMRTRTVANRARARTSVRVTVTVALTLAVGLMLLNHAYLRPYATGTGQLVLAAVFAIATAALAWMGRIAAFKNPPRLLAPTGEPDTAPIGRAR</sequence>
<feature type="transmembrane region" description="Helical" evidence="6">
    <location>
        <begin position="156"/>
        <end position="176"/>
    </location>
</feature>
<comment type="subcellular location">
    <subcellularLocation>
        <location evidence="1">Cell membrane</location>
        <topology evidence="1">Multi-pass membrane protein</topology>
    </subcellularLocation>
</comment>
<evidence type="ECO:0000256" key="5">
    <source>
        <dbReference type="ARBA" id="ARBA00023136"/>
    </source>
</evidence>
<comment type="caution">
    <text evidence="8">The sequence shown here is derived from an EMBL/GenBank/DDBJ whole genome shotgun (WGS) entry which is preliminary data.</text>
</comment>
<feature type="transmembrane region" description="Helical" evidence="6">
    <location>
        <begin position="182"/>
        <end position="203"/>
    </location>
</feature>
<reference evidence="9" key="1">
    <citation type="journal article" date="2019" name="Int. J. Syst. Evol. Microbiol.">
        <title>The Global Catalogue of Microorganisms (GCM) 10K type strain sequencing project: providing services to taxonomists for standard genome sequencing and annotation.</title>
        <authorList>
            <consortium name="The Broad Institute Genomics Platform"/>
            <consortium name="The Broad Institute Genome Sequencing Center for Infectious Disease"/>
            <person name="Wu L."/>
            <person name="Ma J."/>
        </authorList>
    </citation>
    <scope>NUCLEOTIDE SEQUENCE [LARGE SCALE GENOMIC DNA]</scope>
    <source>
        <strain evidence="9">JCM 4816</strain>
    </source>
</reference>
<dbReference type="PANTHER" id="PTHR35007">
    <property type="entry name" value="INTEGRAL MEMBRANE PROTEIN-RELATED"/>
    <property type="match status" value="1"/>
</dbReference>
<accession>A0ABW1GBS8</accession>
<protein>
    <submittedName>
        <fullName evidence="8">Type II secretion system F family protein</fullName>
    </submittedName>
</protein>
<name>A0ABW1GBS8_9ACTN</name>
<dbReference type="RefSeq" id="WP_380589953.1">
    <property type="nucleotide sequence ID" value="NZ_JBHSQJ010000153.1"/>
</dbReference>
<dbReference type="InterPro" id="IPR018076">
    <property type="entry name" value="T2SS_GspF_dom"/>
</dbReference>
<evidence type="ECO:0000256" key="4">
    <source>
        <dbReference type="ARBA" id="ARBA00022989"/>
    </source>
</evidence>
<dbReference type="Proteomes" id="UP001596174">
    <property type="component" value="Unassembled WGS sequence"/>
</dbReference>
<evidence type="ECO:0000256" key="6">
    <source>
        <dbReference type="SAM" id="Phobius"/>
    </source>
</evidence>
<evidence type="ECO:0000313" key="8">
    <source>
        <dbReference type="EMBL" id="MFC5911276.1"/>
    </source>
</evidence>
<dbReference type="EMBL" id="JBHSQJ010000153">
    <property type="protein sequence ID" value="MFC5911276.1"/>
    <property type="molecule type" value="Genomic_DNA"/>
</dbReference>
<dbReference type="InterPro" id="IPR042094">
    <property type="entry name" value="T2SS_GspF_sf"/>
</dbReference>
<keyword evidence="5 6" id="KW-0472">Membrane</keyword>
<feature type="domain" description="Type II secretion system protein GspF" evidence="7">
    <location>
        <begin position="42"/>
        <end position="168"/>
    </location>
</feature>
<evidence type="ECO:0000256" key="3">
    <source>
        <dbReference type="ARBA" id="ARBA00022692"/>
    </source>
</evidence>
<keyword evidence="3 6" id="KW-0812">Transmembrane</keyword>
<keyword evidence="2" id="KW-1003">Cell membrane</keyword>